<dbReference type="GO" id="GO:0070914">
    <property type="term" value="P:UV-damage excision repair"/>
    <property type="evidence" value="ECO:0007669"/>
    <property type="project" value="TreeGrafter"/>
</dbReference>
<protein>
    <submittedName>
        <fullName evidence="5">DNA repair protein</fullName>
    </submittedName>
</protein>
<dbReference type="InterPro" id="IPR000465">
    <property type="entry name" value="XPA/RAD14"/>
</dbReference>
<dbReference type="InterPro" id="IPR022656">
    <property type="entry name" value="XPA_C"/>
</dbReference>
<dbReference type="VEuPathDB" id="MicrosporidiaDB:ECU10_1170"/>
<dbReference type="NCBIfam" id="TIGR00598">
    <property type="entry name" value="rad14"/>
    <property type="match status" value="1"/>
</dbReference>
<evidence type="ECO:0000256" key="2">
    <source>
        <dbReference type="ARBA" id="ARBA00022833"/>
    </source>
</evidence>
<feature type="domain" description="XPA C-terminal" evidence="4">
    <location>
        <begin position="66"/>
        <end position="112"/>
    </location>
</feature>
<dbReference type="GO" id="GO:0006284">
    <property type="term" value="P:base-excision repair"/>
    <property type="evidence" value="ECO:0007669"/>
    <property type="project" value="TreeGrafter"/>
</dbReference>
<sequence>MENAPQDGGFFAEKEDSRKEVREDESILLPIALNKRCKYCLQIPLDDELESTFGISVCRSCRHSMLKFVTKTSCLSEYLLTDEELKGFRFLQRPNPHKGTWSKMHLYLQEEVEQFAIHKWGSLEEIERVKQKRRKMTDDRKIRKLKGKIRDLRRKTRMDVRSSEKHVHVFVVDGGISRCSCGMAVEQEEL</sequence>
<dbReference type="GO" id="GO:1901255">
    <property type="term" value="P:nucleotide-excision repair involved in interstrand cross-link repair"/>
    <property type="evidence" value="ECO:0007669"/>
    <property type="project" value="TreeGrafter"/>
</dbReference>
<dbReference type="PANTHER" id="PTHR10142:SF0">
    <property type="entry name" value="DNA REPAIR PROTEIN COMPLEMENTING XP-A CELLS"/>
    <property type="match status" value="1"/>
</dbReference>
<proteinExistence type="predicted"/>
<gene>
    <name evidence="5" type="ORF">ECU10_1170</name>
</gene>
<dbReference type="GO" id="GO:0000110">
    <property type="term" value="C:nucleotide-excision repair factor 1 complex"/>
    <property type="evidence" value="ECO:0007669"/>
    <property type="project" value="TreeGrafter"/>
</dbReference>
<organism evidence="5">
    <name type="scientific">Encephalitozoon cuniculi</name>
    <name type="common">Microsporidian parasite</name>
    <dbReference type="NCBI Taxonomy" id="6035"/>
    <lineage>
        <taxon>Eukaryota</taxon>
        <taxon>Fungi</taxon>
        <taxon>Fungi incertae sedis</taxon>
        <taxon>Microsporidia</taxon>
        <taxon>Unikaryonidae</taxon>
        <taxon>Encephalitozoon</taxon>
    </lineage>
</organism>
<accession>M1K5A4</accession>
<dbReference type="Pfam" id="PF05181">
    <property type="entry name" value="XPA_C"/>
    <property type="match status" value="1"/>
</dbReference>
<keyword evidence="2" id="KW-0862">Zinc</keyword>
<dbReference type="PANTHER" id="PTHR10142">
    <property type="entry name" value="DNA REPAIR PROTEIN COMPLEMENTING XP-A CELLS"/>
    <property type="match status" value="1"/>
</dbReference>
<evidence type="ECO:0000256" key="3">
    <source>
        <dbReference type="ARBA" id="ARBA00023242"/>
    </source>
</evidence>
<dbReference type="InterPro" id="IPR009061">
    <property type="entry name" value="DNA-bd_dom_put_sf"/>
</dbReference>
<dbReference type="VEuPathDB" id="MicrosporidiaDB:AEWR_101100"/>
<keyword evidence="3" id="KW-0539">Nucleus</keyword>
<dbReference type="AlphaFoldDB" id="M1K5A4"/>
<reference evidence="5" key="1">
    <citation type="journal article" date="2013" name="Eukaryot. Cell">
        <title>Extremely Reduced Levels of Heterozygosity in the Vertebrate Pathogen Encephalitozoon cuniculi.</title>
        <authorList>
            <person name="Selman M."/>
            <person name="Sak B."/>
            <person name="Kvac M."/>
            <person name="Farinelli L."/>
            <person name="Weiss L.M."/>
            <person name="Corradi N."/>
        </authorList>
    </citation>
    <scope>NUCLEOTIDE SEQUENCE</scope>
</reference>
<dbReference type="GO" id="GO:0003684">
    <property type="term" value="F:damaged DNA binding"/>
    <property type="evidence" value="ECO:0007669"/>
    <property type="project" value="InterPro"/>
</dbReference>
<dbReference type="VEuPathDB" id="MicrosporidiaDB:M970_101100"/>
<evidence type="ECO:0000256" key="1">
    <source>
        <dbReference type="ARBA" id="ARBA00004123"/>
    </source>
</evidence>
<comment type="subcellular location">
    <subcellularLocation>
        <location evidence="1">Nucleus</location>
    </subcellularLocation>
</comment>
<dbReference type="VEuPathDB" id="MicrosporidiaDB:AEWQ_101100"/>
<evidence type="ECO:0000259" key="4">
    <source>
        <dbReference type="Pfam" id="PF05181"/>
    </source>
</evidence>
<dbReference type="Gene3D" id="3.90.530.10">
    <property type="entry name" value="XPA C-terminal domain"/>
    <property type="match status" value="1"/>
</dbReference>
<dbReference type="GO" id="GO:0000715">
    <property type="term" value="P:nucleotide-excision repair, DNA damage recognition"/>
    <property type="evidence" value="ECO:0007669"/>
    <property type="project" value="TreeGrafter"/>
</dbReference>
<dbReference type="EMBL" id="KC513613">
    <property type="protein sequence ID" value="AGE96178.1"/>
    <property type="molecule type" value="Genomic_DNA"/>
</dbReference>
<name>M1K5A4_ENCCN</name>
<dbReference type="InterPro" id="IPR037129">
    <property type="entry name" value="XPA_sf"/>
</dbReference>
<dbReference type="VEuPathDB" id="MicrosporidiaDB:AEWD_101100"/>
<dbReference type="SUPFAM" id="SSF46955">
    <property type="entry name" value="Putative DNA-binding domain"/>
    <property type="match status" value="1"/>
</dbReference>
<evidence type="ECO:0000313" key="5">
    <source>
        <dbReference type="EMBL" id="AGE96178.1"/>
    </source>
</evidence>